<protein>
    <submittedName>
        <fullName evidence="1">Cyclase</fullName>
    </submittedName>
</protein>
<dbReference type="AlphaFoldDB" id="A0A512IAU8"/>
<name>A0A512IAU8_9MICC</name>
<accession>A0A512IAU8</accession>
<dbReference type="InterPro" id="IPR007325">
    <property type="entry name" value="KFase/CYL"/>
</dbReference>
<evidence type="ECO:0000313" key="1">
    <source>
        <dbReference type="EMBL" id="GEO94823.1"/>
    </source>
</evidence>
<dbReference type="Gene3D" id="3.50.30.50">
    <property type="entry name" value="Putative cyclase"/>
    <property type="match status" value="1"/>
</dbReference>
<comment type="caution">
    <text evidence="1">The sequence shown here is derived from an EMBL/GenBank/DDBJ whole genome shotgun (WGS) entry which is preliminary data.</text>
</comment>
<dbReference type="Proteomes" id="UP000321103">
    <property type="component" value="Unassembled WGS sequence"/>
</dbReference>
<gene>
    <name evidence="1" type="ORF">KTU01_09460</name>
</gene>
<dbReference type="RefSeq" id="WP_062735097.1">
    <property type="nucleotide sequence ID" value="NZ_BJZS01000028.1"/>
</dbReference>
<keyword evidence="2" id="KW-1185">Reference proteome</keyword>
<proteinExistence type="predicted"/>
<dbReference type="EMBL" id="BJZS01000028">
    <property type="protein sequence ID" value="GEO94823.1"/>
    <property type="molecule type" value="Genomic_DNA"/>
</dbReference>
<evidence type="ECO:0000313" key="2">
    <source>
        <dbReference type="Proteomes" id="UP000321103"/>
    </source>
</evidence>
<reference evidence="1 2" key="1">
    <citation type="submission" date="2019-07" db="EMBL/GenBank/DDBJ databases">
        <title>Whole genome shotgun sequence of Kocuria turfanensis NBRC 107627.</title>
        <authorList>
            <person name="Hosoyama A."/>
            <person name="Uohara A."/>
            <person name="Ohji S."/>
            <person name="Ichikawa N."/>
        </authorList>
    </citation>
    <scope>NUCLEOTIDE SEQUENCE [LARGE SCALE GENOMIC DNA]</scope>
    <source>
        <strain evidence="1 2">NBRC 107627</strain>
    </source>
</reference>
<dbReference type="PANTHER" id="PTHR31118:SF32">
    <property type="entry name" value="KYNURENINE FORMAMIDASE"/>
    <property type="match status" value="1"/>
</dbReference>
<dbReference type="SUPFAM" id="SSF102198">
    <property type="entry name" value="Putative cyclase"/>
    <property type="match status" value="1"/>
</dbReference>
<dbReference type="Pfam" id="PF04199">
    <property type="entry name" value="Cyclase"/>
    <property type="match status" value="1"/>
</dbReference>
<sequence length="229" mass="23794">MRVVDLSHPVRTGMQVFPGDPHVRTRTAATVAQDGFRVAELHLGTHSGTHVDAPSHTVEGGADVDALELSSLVGPARVVDVPGCAPGRVIRWADVAGQLDRLAPGTIVLFRTGWSAHFGTERYLEHPVLDPEIARRLVAAGVRTLGVDTLNPDPTPTADATGPVALPVHEVVLGAGGAIVENLTGLAAVDRPGAVFAALPLHLAGMDGSPVRAVAMWPDAVEDGDRAGR</sequence>
<dbReference type="GO" id="GO:0019441">
    <property type="term" value="P:L-tryptophan catabolic process to kynurenine"/>
    <property type="evidence" value="ECO:0007669"/>
    <property type="project" value="InterPro"/>
</dbReference>
<dbReference type="InterPro" id="IPR037175">
    <property type="entry name" value="KFase_sf"/>
</dbReference>
<organism evidence="1 2">
    <name type="scientific">Kocuria turfanensis</name>
    <dbReference type="NCBI Taxonomy" id="388357"/>
    <lineage>
        <taxon>Bacteria</taxon>
        <taxon>Bacillati</taxon>
        <taxon>Actinomycetota</taxon>
        <taxon>Actinomycetes</taxon>
        <taxon>Micrococcales</taxon>
        <taxon>Micrococcaceae</taxon>
        <taxon>Kocuria</taxon>
    </lineage>
</organism>
<dbReference type="PANTHER" id="PTHR31118">
    <property type="entry name" value="CYCLASE-LIKE PROTEIN 2"/>
    <property type="match status" value="1"/>
</dbReference>
<dbReference type="STRING" id="388357.GCA_001580365_01342"/>
<dbReference type="GO" id="GO:0004061">
    <property type="term" value="F:arylformamidase activity"/>
    <property type="evidence" value="ECO:0007669"/>
    <property type="project" value="InterPro"/>
</dbReference>